<dbReference type="AlphaFoldDB" id="A0A0G0RK94"/>
<evidence type="ECO:0000313" key="1">
    <source>
        <dbReference type="EMBL" id="KKR50301.1"/>
    </source>
</evidence>
<accession>A0A0G0RK94</accession>
<dbReference type="Proteomes" id="UP000034531">
    <property type="component" value="Unassembled WGS sequence"/>
</dbReference>
<comment type="caution">
    <text evidence="1">The sequence shown here is derived from an EMBL/GenBank/DDBJ whole genome shotgun (WGS) entry which is preliminary data.</text>
</comment>
<protein>
    <submittedName>
        <fullName evidence="1">Uncharacterized protein</fullName>
    </submittedName>
</protein>
<organism evidence="1 2">
    <name type="scientific">Candidatus Curtissbacteria bacterium GW2011_GWA1_40_16</name>
    <dbReference type="NCBI Taxonomy" id="1618405"/>
    <lineage>
        <taxon>Bacteria</taxon>
        <taxon>Candidatus Curtissiibacteriota</taxon>
    </lineage>
</organism>
<gene>
    <name evidence="1" type="ORF">UT84_C0012G0004</name>
</gene>
<sequence>MYDKEKEAAFKNRKEYKEAEKRTRFVTERPLQENRSCLPHYCQNREWRYTRPENQYGKKDCGSSWGNS</sequence>
<dbReference type="EMBL" id="LBYI01000012">
    <property type="protein sequence ID" value="KKR50301.1"/>
    <property type="molecule type" value="Genomic_DNA"/>
</dbReference>
<proteinExistence type="predicted"/>
<reference evidence="1 2" key="1">
    <citation type="journal article" date="2015" name="Nature">
        <title>rRNA introns, odd ribosomes, and small enigmatic genomes across a large radiation of phyla.</title>
        <authorList>
            <person name="Brown C.T."/>
            <person name="Hug L.A."/>
            <person name="Thomas B.C."/>
            <person name="Sharon I."/>
            <person name="Castelle C.J."/>
            <person name="Singh A."/>
            <person name="Wilkins M.J."/>
            <person name="Williams K.H."/>
            <person name="Banfield J.F."/>
        </authorList>
    </citation>
    <scope>NUCLEOTIDE SEQUENCE [LARGE SCALE GENOMIC DNA]</scope>
</reference>
<name>A0A0G0RK94_9BACT</name>
<evidence type="ECO:0000313" key="2">
    <source>
        <dbReference type="Proteomes" id="UP000034531"/>
    </source>
</evidence>